<name>A0ABS6E9G3_9FIRM</name>
<comment type="caution">
    <text evidence="1">The sequence shown here is derived from an EMBL/GenBank/DDBJ whole genome shotgun (WGS) entry which is preliminary data.</text>
</comment>
<evidence type="ECO:0000313" key="2">
    <source>
        <dbReference type="Proteomes" id="UP000749471"/>
    </source>
</evidence>
<accession>A0ABS6E9G3</accession>
<proteinExistence type="predicted"/>
<protein>
    <recommendedName>
        <fullName evidence="3">Transcriptional regulator</fullName>
    </recommendedName>
</protein>
<reference evidence="1 2" key="1">
    <citation type="submission" date="2021-06" db="EMBL/GenBank/DDBJ databases">
        <authorList>
            <person name="Sun Q."/>
            <person name="Li D."/>
        </authorList>
    </citation>
    <scope>NUCLEOTIDE SEQUENCE [LARGE SCALE GENOMIC DNA]</scope>
    <source>
        <strain evidence="1 2">MSJ-40</strain>
    </source>
</reference>
<sequence>MNYIKEAENYLKHYGDMYESIENMDKEISRLIRESGPQDITAIQYDITGIPGGCKQDEAINVLFKIQILTENRHNTKKELEKIDKILDEISEEEGCEFYGQVLRKWYIERVPKEDIAESIGYSSRQSIYTLKGKAIRKFSIRLFGLEALKMI</sequence>
<keyword evidence="2" id="KW-1185">Reference proteome</keyword>
<organism evidence="1 2">
    <name type="scientific">Tissierella simiarum</name>
    <dbReference type="NCBI Taxonomy" id="2841534"/>
    <lineage>
        <taxon>Bacteria</taxon>
        <taxon>Bacillati</taxon>
        <taxon>Bacillota</taxon>
        <taxon>Tissierellia</taxon>
        <taxon>Tissierellales</taxon>
        <taxon>Tissierellaceae</taxon>
        <taxon>Tissierella</taxon>
    </lineage>
</organism>
<evidence type="ECO:0000313" key="1">
    <source>
        <dbReference type="EMBL" id="MBU5439481.1"/>
    </source>
</evidence>
<dbReference type="RefSeq" id="WP_216521188.1">
    <property type="nucleotide sequence ID" value="NZ_JAHLPM010000015.1"/>
</dbReference>
<dbReference type="EMBL" id="JAHLPM010000015">
    <property type="protein sequence ID" value="MBU5439481.1"/>
    <property type="molecule type" value="Genomic_DNA"/>
</dbReference>
<dbReference type="Proteomes" id="UP000749471">
    <property type="component" value="Unassembled WGS sequence"/>
</dbReference>
<gene>
    <name evidence="1" type="ORF">KQI42_15810</name>
</gene>
<evidence type="ECO:0008006" key="3">
    <source>
        <dbReference type="Google" id="ProtNLM"/>
    </source>
</evidence>